<protein>
    <submittedName>
        <fullName evidence="2">Lantibiotic immunity ABC transporter MutE/EpiE family permease subunit</fullName>
    </submittedName>
</protein>
<dbReference type="NCBIfam" id="TIGR03732">
    <property type="entry name" value="lanti_perm_MutE"/>
    <property type="match status" value="1"/>
</dbReference>
<dbReference type="InterPro" id="IPR021205">
    <property type="entry name" value="Lanti_perm_SpaE/MutE/EpiE-like"/>
</dbReference>
<feature type="transmembrane region" description="Helical" evidence="1">
    <location>
        <begin position="20"/>
        <end position="39"/>
    </location>
</feature>
<reference evidence="2" key="1">
    <citation type="journal article" date="2021" name="PeerJ">
        <title>Extensive microbial diversity within the chicken gut microbiome revealed by metagenomics and culture.</title>
        <authorList>
            <person name="Gilroy R."/>
            <person name="Ravi A."/>
            <person name="Getino M."/>
            <person name="Pursley I."/>
            <person name="Horton D.L."/>
            <person name="Alikhan N.F."/>
            <person name="Baker D."/>
            <person name="Gharbi K."/>
            <person name="Hall N."/>
            <person name="Watson M."/>
            <person name="Adriaenssens E.M."/>
            <person name="Foster-Nyarko E."/>
            <person name="Jarju S."/>
            <person name="Secka A."/>
            <person name="Antonio M."/>
            <person name="Oren A."/>
            <person name="Chaudhuri R.R."/>
            <person name="La Ragione R."/>
            <person name="Hildebrand F."/>
            <person name="Pallen M.J."/>
        </authorList>
    </citation>
    <scope>NUCLEOTIDE SEQUENCE</scope>
    <source>
        <strain evidence="2">ChiW19-6364</strain>
    </source>
</reference>
<accession>A0A9D2R9A3</accession>
<dbReference type="EMBL" id="DWUX01000071">
    <property type="protein sequence ID" value="HJD39146.1"/>
    <property type="molecule type" value="Genomic_DNA"/>
</dbReference>
<feature type="transmembrane region" description="Helical" evidence="1">
    <location>
        <begin position="212"/>
        <end position="233"/>
    </location>
</feature>
<feature type="transmembrane region" description="Helical" evidence="1">
    <location>
        <begin position="126"/>
        <end position="152"/>
    </location>
</feature>
<keyword evidence="1" id="KW-0812">Transmembrane</keyword>
<feature type="transmembrane region" description="Helical" evidence="1">
    <location>
        <begin position="94"/>
        <end position="120"/>
    </location>
</feature>
<feature type="transmembrane region" description="Helical" evidence="1">
    <location>
        <begin position="45"/>
        <end position="63"/>
    </location>
</feature>
<sequence length="247" mass="27552">MGNYIPSELLKQRRAFTKKLIWIAPLLTLFISAFAPVWYQQNSYNWWYVLLYPGCLTLLCILAEQRDGARLKYRAVYPLPVDLKKVWYAKIITCIIYIVAANLIFMLGNLLGSGIIWLVFRIPVRIHIIQALTGTVCIILTSAWNIPLCLWLSQKAGPFAALIGNMALSVMTGLLGADTALWILCPYSWVPRLMVPVLGILPNGEIASPGDLPVPVLLMALTFFLSFALLYILSKATAGAFSEQEVC</sequence>
<proteinExistence type="predicted"/>
<gene>
    <name evidence="2" type="ORF">H9913_03895</name>
</gene>
<organism evidence="2 3">
    <name type="scientific">Candidatus Blautia stercoripullorum</name>
    <dbReference type="NCBI Taxonomy" id="2838502"/>
    <lineage>
        <taxon>Bacteria</taxon>
        <taxon>Bacillati</taxon>
        <taxon>Bacillota</taxon>
        <taxon>Clostridia</taxon>
        <taxon>Lachnospirales</taxon>
        <taxon>Lachnospiraceae</taxon>
        <taxon>Blautia</taxon>
    </lineage>
</organism>
<comment type="caution">
    <text evidence="2">The sequence shown here is derived from an EMBL/GenBank/DDBJ whole genome shotgun (WGS) entry which is preliminary data.</text>
</comment>
<evidence type="ECO:0000313" key="3">
    <source>
        <dbReference type="Proteomes" id="UP000823850"/>
    </source>
</evidence>
<feature type="transmembrane region" description="Helical" evidence="1">
    <location>
        <begin position="159"/>
        <end position="184"/>
    </location>
</feature>
<evidence type="ECO:0000256" key="1">
    <source>
        <dbReference type="SAM" id="Phobius"/>
    </source>
</evidence>
<name>A0A9D2R9A3_9FIRM</name>
<dbReference type="CDD" id="cd21807">
    <property type="entry name" value="ABC-2_lan_permease_MutE_EpiE-like"/>
    <property type="match status" value="1"/>
</dbReference>
<evidence type="ECO:0000313" key="2">
    <source>
        <dbReference type="EMBL" id="HJD39146.1"/>
    </source>
</evidence>
<keyword evidence="1" id="KW-0472">Membrane</keyword>
<keyword evidence="1" id="KW-1133">Transmembrane helix</keyword>
<dbReference type="Proteomes" id="UP000823850">
    <property type="component" value="Unassembled WGS sequence"/>
</dbReference>
<reference evidence="2" key="2">
    <citation type="submission" date="2021-04" db="EMBL/GenBank/DDBJ databases">
        <authorList>
            <person name="Gilroy R."/>
        </authorList>
    </citation>
    <scope>NUCLEOTIDE SEQUENCE</scope>
    <source>
        <strain evidence="2">ChiW19-6364</strain>
    </source>
</reference>
<dbReference type="AlphaFoldDB" id="A0A9D2R9A3"/>